<feature type="signal peptide" evidence="1">
    <location>
        <begin position="1"/>
        <end position="19"/>
    </location>
</feature>
<sequence length="125" mass="12118">MQFTSIFAVIFVAASAVLAVPTGNTFMRASCDIAGCVAALAPGVVSCGAAAAQGGANVISDAGCLASAANTIANFPADCDQCAEEFGITQKAEAAGSAIKNAAGDAVDEVKDVAGKAGDALGKIF</sequence>
<evidence type="ECO:0000313" key="2">
    <source>
        <dbReference type="EMBL" id="KAF9455926.1"/>
    </source>
</evidence>
<reference evidence="2" key="1">
    <citation type="submission" date="2020-11" db="EMBL/GenBank/DDBJ databases">
        <authorList>
            <consortium name="DOE Joint Genome Institute"/>
            <person name="Ahrendt S."/>
            <person name="Riley R."/>
            <person name="Andreopoulos W."/>
            <person name="Labutti K."/>
            <person name="Pangilinan J."/>
            <person name="Ruiz-Duenas F.J."/>
            <person name="Barrasa J.M."/>
            <person name="Sanchez-Garcia M."/>
            <person name="Camarero S."/>
            <person name="Miyauchi S."/>
            <person name="Serrano A."/>
            <person name="Linde D."/>
            <person name="Babiker R."/>
            <person name="Drula E."/>
            <person name="Ayuso-Fernandez I."/>
            <person name="Pacheco R."/>
            <person name="Padilla G."/>
            <person name="Ferreira P."/>
            <person name="Barriuso J."/>
            <person name="Kellner H."/>
            <person name="Castanera R."/>
            <person name="Alfaro M."/>
            <person name="Ramirez L."/>
            <person name="Pisabarro A.G."/>
            <person name="Kuo A."/>
            <person name="Tritt A."/>
            <person name="Lipzen A."/>
            <person name="He G."/>
            <person name="Yan M."/>
            <person name="Ng V."/>
            <person name="Cullen D."/>
            <person name="Martin F."/>
            <person name="Rosso M.-N."/>
            <person name="Henrissat B."/>
            <person name="Hibbett D."/>
            <person name="Martinez A.T."/>
            <person name="Grigoriev I.V."/>
        </authorList>
    </citation>
    <scope>NUCLEOTIDE SEQUENCE</scope>
    <source>
        <strain evidence="2">CBS 247.69</strain>
    </source>
</reference>
<comment type="caution">
    <text evidence="2">The sequence shown here is derived from an EMBL/GenBank/DDBJ whole genome shotgun (WGS) entry which is preliminary data.</text>
</comment>
<dbReference type="AlphaFoldDB" id="A0A9P5XUW2"/>
<evidence type="ECO:0000256" key="1">
    <source>
        <dbReference type="SAM" id="SignalP"/>
    </source>
</evidence>
<proteinExistence type="predicted"/>
<keyword evidence="3" id="KW-1185">Reference proteome</keyword>
<accession>A0A9P5XUW2</accession>
<feature type="chain" id="PRO_5040325782" description="Fungal calcium binding protein domain-containing protein" evidence="1">
    <location>
        <begin position="20"/>
        <end position="125"/>
    </location>
</feature>
<dbReference type="Gene3D" id="1.10.1740.120">
    <property type="match status" value="1"/>
</dbReference>
<organism evidence="2 3">
    <name type="scientific">Collybia nuda</name>
    <dbReference type="NCBI Taxonomy" id="64659"/>
    <lineage>
        <taxon>Eukaryota</taxon>
        <taxon>Fungi</taxon>
        <taxon>Dikarya</taxon>
        <taxon>Basidiomycota</taxon>
        <taxon>Agaricomycotina</taxon>
        <taxon>Agaricomycetes</taxon>
        <taxon>Agaricomycetidae</taxon>
        <taxon>Agaricales</taxon>
        <taxon>Tricholomatineae</taxon>
        <taxon>Clitocybaceae</taxon>
        <taxon>Collybia</taxon>
    </lineage>
</organism>
<evidence type="ECO:0008006" key="4">
    <source>
        <dbReference type="Google" id="ProtNLM"/>
    </source>
</evidence>
<keyword evidence="1" id="KW-0732">Signal</keyword>
<dbReference type="Proteomes" id="UP000807353">
    <property type="component" value="Unassembled WGS sequence"/>
</dbReference>
<dbReference type="OrthoDB" id="3036244at2759"/>
<name>A0A9P5XUW2_9AGAR</name>
<gene>
    <name evidence="2" type="ORF">BDZ94DRAFT_500386</name>
</gene>
<evidence type="ECO:0000313" key="3">
    <source>
        <dbReference type="Proteomes" id="UP000807353"/>
    </source>
</evidence>
<protein>
    <recommendedName>
        <fullName evidence="4">Fungal calcium binding protein domain-containing protein</fullName>
    </recommendedName>
</protein>
<dbReference type="EMBL" id="MU150490">
    <property type="protein sequence ID" value="KAF9455926.1"/>
    <property type="molecule type" value="Genomic_DNA"/>
</dbReference>